<evidence type="ECO:0000256" key="1">
    <source>
        <dbReference type="ARBA" id="ARBA00007867"/>
    </source>
</evidence>
<dbReference type="GO" id="GO:0006596">
    <property type="term" value="P:polyamine biosynthetic process"/>
    <property type="evidence" value="ECO:0007669"/>
    <property type="project" value="UniProtKB-UniRule"/>
</dbReference>
<proteinExistence type="inferred from homology"/>
<feature type="coiled-coil region" evidence="5">
    <location>
        <begin position="316"/>
        <end position="380"/>
    </location>
</feature>
<dbReference type="PANTHER" id="PTHR43317:SF1">
    <property type="entry name" value="THERMOSPERMINE SYNTHASE ACAULIS5"/>
    <property type="match status" value="1"/>
</dbReference>
<dbReference type="GO" id="GO:0016740">
    <property type="term" value="F:transferase activity"/>
    <property type="evidence" value="ECO:0007669"/>
    <property type="project" value="UniProtKB-UniRule"/>
</dbReference>
<evidence type="ECO:0000313" key="7">
    <source>
        <dbReference type="EMBL" id="KOO31243.1"/>
    </source>
</evidence>
<dbReference type="AlphaFoldDB" id="A0A0M0JYN6"/>
<dbReference type="Gene3D" id="3.40.50.150">
    <property type="entry name" value="Vaccinia Virus protein VP39"/>
    <property type="match status" value="1"/>
</dbReference>
<dbReference type="CDD" id="cd02440">
    <property type="entry name" value="AdoMet_MTases"/>
    <property type="match status" value="1"/>
</dbReference>
<dbReference type="EMBL" id="JWZX01002058">
    <property type="protein sequence ID" value="KOO31243.1"/>
    <property type="molecule type" value="Genomic_DNA"/>
</dbReference>
<dbReference type="PANTHER" id="PTHR43317">
    <property type="entry name" value="THERMOSPERMINE SYNTHASE ACAULIS5"/>
    <property type="match status" value="1"/>
</dbReference>
<protein>
    <recommendedName>
        <fullName evidence="6">PABS domain-containing protein</fullName>
    </recommendedName>
</protein>
<dbReference type="Proteomes" id="UP000037460">
    <property type="component" value="Unassembled WGS sequence"/>
</dbReference>
<sequence length="785" mass="89004">MGASPRRAPAHRVLVLGLGAALLPSLLAYHLPRCALTALELDATVVQAAKSHLGLDTSRVRVITEDALTWIGRMAAEHKDARQTFDAVLIDIFDARNECPAAFYSDEFLEQLHSLLSENGVLVHNLHPGGKTAAIGHRPPPRNDPGAWARFEPEEQLHYVLLCKLKNQSELPPVQPRDRVEAQQPQAQIAWPPLIMLKHLTAAEGDSAAKLKEKFTKWTPSQCVPVYEPTFRGDAVLLFATPADEHYRAFEQACSLENEERRARLVDWNTFQNWQRREPKWAKHLLKHAQFEPRLLADEKAKQNERVKKLAQVASEEKLKNVALAAENEKEVQRRQEIERSHGEQRKADEAQLREAQHQIELLNTSLKDSQRRYQEEQDRQRQAQAGLMREFGSAAFKEQMRHVQAVEAQRATEMKMRNTQMELAQFKSMMMQKDREAQALLQAQAAEFEREKAQAAAQAQTAAQAEERRAHEARRAEILQVLKVQMDEEKHKFELKLQEKEEEVRQARQEAESIEAGRPDESTYMHQVSQVQAFKTAFKPIDELFKKQGWVEKISASGRFGWRQMGDLSHQKLRALGMTTIPTPQLMMKGRASMAQIALFNEVSNWQAVIEGAEKLPYSPEAESPENRPTPGAPPFSYKDAFYFRGGSYTAICEHDIPAQEQKPNVIRDGKGEVINAFPRPPIPGHDASFVRSIRDRYKTKADGILHYLREQVNEYQSCDVSTGYSAAKVAWDLEKDEPMSHAQKVAFLLEHAAQLDSAFDGGMRSEVPGFTPADLATRRSAPS</sequence>
<dbReference type="SUPFAM" id="SSF53335">
    <property type="entry name" value="S-adenosyl-L-methionine-dependent methyltransferases"/>
    <property type="match status" value="1"/>
</dbReference>
<evidence type="ECO:0000259" key="6">
    <source>
        <dbReference type="PROSITE" id="PS51006"/>
    </source>
</evidence>
<dbReference type="InterPro" id="IPR029063">
    <property type="entry name" value="SAM-dependent_MTases_sf"/>
</dbReference>
<dbReference type="OrthoDB" id="2016285at2759"/>
<keyword evidence="3 4" id="KW-0620">Polyamine biosynthesis</keyword>
<evidence type="ECO:0000256" key="5">
    <source>
        <dbReference type="SAM" id="Coils"/>
    </source>
</evidence>
<keyword evidence="2 4" id="KW-0808">Transferase</keyword>
<comment type="similarity">
    <text evidence="1">Belongs to the spermidine/spermine synthase family.</text>
</comment>
<comment type="caution">
    <text evidence="7">The sequence shown here is derived from an EMBL/GenBank/DDBJ whole genome shotgun (WGS) entry which is preliminary data.</text>
</comment>
<gene>
    <name evidence="7" type="ORF">Ctob_007048</name>
</gene>
<dbReference type="PROSITE" id="PS51006">
    <property type="entry name" value="PABS_2"/>
    <property type="match status" value="1"/>
</dbReference>
<evidence type="ECO:0000256" key="4">
    <source>
        <dbReference type="PROSITE-ProRule" id="PRU00354"/>
    </source>
</evidence>
<feature type="coiled-coil region" evidence="5">
    <location>
        <begin position="432"/>
        <end position="518"/>
    </location>
</feature>
<organism evidence="7 8">
    <name type="scientific">Chrysochromulina tobinii</name>
    <dbReference type="NCBI Taxonomy" id="1460289"/>
    <lineage>
        <taxon>Eukaryota</taxon>
        <taxon>Haptista</taxon>
        <taxon>Haptophyta</taxon>
        <taxon>Prymnesiophyceae</taxon>
        <taxon>Prymnesiales</taxon>
        <taxon>Chrysochromulinaceae</taxon>
        <taxon>Chrysochromulina</taxon>
    </lineage>
</organism>
<feature type="domain" description="PABS" evidence="6">
    <location>
        <begin position="1"/>
        <end position="123"/>
    </location>
</feature>
<evidence type="ECO:0000256" key="2">
    <source>
        <dbReference type="ARBA" id="ARBA00022679"/>
    </source>
</evidence>
<evidence type="ECO:0000313" key="8">
    <source>
        <dbReference type="Proteomes" id="UP000037460"/>
    </source>
</evidence>
<reference evidence="8" key="1">
    <citation type="journal article" date="2015" name="PLoS Genet.">
        <title>Genome Sequence and Transcriptome Analyses of Chrysochromulina tobin: Metabolic Tools for Enhanced Algal Fitness in the Prominent Order Prymnesiales (Haptophyceae).</title>
        <authorList>
            <person name="Hovde B.T."/>
            <person name="Deodato C.R."/>
            <person name="Hunsperger H.M."/>
            <person name="Ryken S.A."/>
            <person name="Yost W."/>
            <person name="Jha R.K."/>
            <person name="Patterson J."/>
            <person name="Monnat R.J. Jr."/>
            <person name="Barlow S.B."/>
            <person name="Starkenburg S.R."/>
            <person name="Cattolico R.A."/>
        </authorList>
    </citation>
    <scope>NUCLEOTIDE SEQUENCE</scope>
    <source>
        <strain evidence="8">CCMP291</strain>
    </source>
</reference>
<evidence type="ECO:0000256" key="3">
    <source>
        <dbReference type="ARBA" id="ARBA00023115"/>
    </source>
</evidence>
<name>A0A0M0JYN6_9EUKA</name>
<keyword evidence="5" id="KW-0175">Coiled coil</keyword>
<dbReference type="InterPro" id="IPR030374">
    <property type="entry name" value="PABS"/>
</dbReference>
<keyword evidence="8" id="KW-1185">Reference proteome</keyword>
<feature type="active site" description="Proton acceptor" evidence="4">
    <location>
        <position position="91"/>
    </location>
</feature>
<accession>A0A0M0JYN6</accession>